<reference evidence="1 2" key="1">
    <citation type="submission" date="2019-10" db="EMBL/GenBank/DDBJ databases">
        <title>Gracilibacillus sp. nov. isolated from rice seeds.</title>
        <authorList>
            <person name="He S."/>
        </authorList>
    </citation>
    <scope>NUCLEOTIDE SEQUENCE [LARGE SCALE GENOMIC DNA]</scope>
    <source>
        <strain evidence="1 2">TD8</strain>
    </source>
</reference>
<organism evidence="1 2">
    <name type="scientific">Gracilibacillus oryzae</name>
    <dbReference type="NCBI Taxonomy" id="1672701"/>
    <lineage>
        <taxon>Bacteria</taxon>
        <taxon>Bacillati</taxon>
        <taxon>Bacillota</taxon>
        <taxon>Bacilli</taxon>
        <taxon>Bacillales</taxon>
        <taxon>Bacillaceae</taxon>
        <taxon>Gracilibacillus</taxon>
    </lineage>
</organism>
<dbReference type="AlphaFoldDB" id="A0A7C8KXZ1"/>
<protein>
    <submittedName>
        <fullName evidence="1">Uncharacterized protein</fullName>
    </submittedName>
</protein>
<accession>A0A7C8KXZ1</accession>
<gene>
    <name evidence="1" type="ORF">F9U64_02050</name>
</gene>
<dbReference type="EMBL" id="WEID01000006">
    <property type="protein sequence ID" value="KAB8139193.1"/>
    <property type="molecule type" value="Genomic_DNA"/>
</dbReference>
<comment type="caution">
    <text evidence="1">The sequence shown here is derived from an EMBL/GenBank/DDBJ whole genome shotgun (WGS) entry which is preliminary data.</text>
</comment>
<dbReference type="OrthoDB" id="2973044at2"/>
<dbReference type="Proteomes" id="UP000480246">
    <property type="component" value="Unassembled WGS sequence"/>
</dbReference>
<evidence type="ECO:0000313" key="2">
    <source>
        <dbReference type="Proteomes" id="UP000480246"/>
    </source>
</evidence>
<dbReference type="RefSeq" id="WP_153401159.1">
    <property type="nucleotide sequence ID" value="NZ_ML762424.1"/>
</dbReference>
<keyword evidence="2" id="KW-1185">Reference proteome</keyword>
<proteinExistence type="predicted"/>
<evidence type="ECO:0000313" key="1">
    <source>
        <dbReference type="EMBL" id="KAB8139193.1"/>
    </source>
</evidence>
<name>A0A7C8KXZ1_9BACI</name>
<sequence>MSIILDLFSLAAYLPFLAVDEEDIARNIKQLKKHQWFQECLSDSKYRRLIIHNQEVRQAIGKLKSNKIGKESYNEKCQKKIRNILQNAA</sequence>